<gene>
    <name evidence="15" type="ORF">PUMCH_004408</name>
</gene>
<reference evidence="15 16" key="1">
    <citation type="submission" date="2023-10" db="EMBL/GenBank/DDBJ databases">
        <title>Draft Genome Sequence of Candida saopaulonensis from a very Premature Infant with Sepsis.</title>
        <authorList>
            <person name="Ning Y."/>
            <person name="Dai R."/>
            <person name="Xiao M."/>
            <person name="Xu Y."/>
            <person name="Yan Q."/>
            <person name="Zhang L."/>
        </authorList>
    </citation>
    <scope>NUCLEOTIDE SEQUENCE [LARGE SCALE GENOMIC DNA]</scope>
    <source>
        <strain evidence="15 16">19XY460</strain>
    </source>
</reference>
<evidence type="ECO:0000259" key="13">
    <source>
        <dbReference type="PROSITE" id="PS51192"/>
    </source>
</evidence>
<dbReference type="SMART" id="SM00487">
    <property type="entry name" value="DEXDc"/>
    <property type="match status" value="1"/>
</dbReference>
<dbReference type="Gene3D" id="3.40.50.300">
    <property type="entry name" value="P-loop containing nucleotide triphosphate hydrolases"/>
    <property type="match status" value="1"/>
</dbReference>
<keyword evidence="6" id="KW-0347">Helicase</keyword>
<dbReference type="CDD" id="cd18793">
    <property type="entry name" value="SF2_C_SNF"/>
    <property type="match status" value="1"/>
</dbReference>
<dbReference type="FunFam" id="3.40.50.10810:FF:000009">
    <property type="entry name" value="B-TFIID TATA-box-binding protein-associated factor 1"/>
    <property type="match status" value="1"/>
</dbReference>
<dbReference type="GO" id="GO:0005634">
    <property type="term" value="C:nucleus"/>
    <property type="evidence" value="ECO:0007669"/>
    <property type="project" value="UniProtKB-SubCell"/>
</dbReference>
<keyword evidence="9" id="KW-0539">Nucleus</keyword>
<dbReference type="GO" id="GO:0017025">
    <property type="term" value="F:TBP-class protein binding"/>
    <property type="evidence" value="ECO:0007669"/>
    <property type="project" value="InterPro"/>
</dbReference>
<evidence type="ECO:0000256" key="10">
    <source>
        <dbReference type="ARBA" id="ARBA00073046"/>
    </source>
</evidence>
<dbReference type="InterPro" id="IPR011989">
    <property type="entry name" value="ARM-like"/>
</dbReference>
<comment type="subcellular location">
    <subcellularLocation>
        <location evidence="1">Nucleus</location>
    </subcellularLocation>
</comment>
<dbReference type="InterPro" id="IPR022707">
    <property type="entry name" value="Mot1_central_dom"/>
</dbReference>
<evidence type="ECO:0000256" key="8">
    <source>
        <dbReference type="ARBA" id="ARBA00023125"/>
    </source>
</evidence>
<proteinExistence type="inferred from homology"/>
<dbReference type="InterPro" id="IPR014001">
    <property type="entry name" value="Helicase_ATP-bd"/>
</dbReference>
<dbReference type="CDD" id="cd17999">
    <property type="entry name" value="DEXHc_Mot1"/>
    <property type="match status" value="1"/>
</dbReference>
<evidence type="ECO:0000256" key="12">
    <source>
        <dbReference type="SAM" id="MobiDB-lite"/>
    </source>
</evidence>
<evidence type="ECO:0000256" key="4">
    <source>
        <dbReference type="ARBA" id="ARBA00022741"/>
    </source>
</evidence>
<keyword evidence="7" id="KW-0067">ATP-binding</keyword>
<dbReference type="Proteomes" id="UP001338582">
    <property type="component" value="Chromosome 5"/>
</dbReference>
<feature type="region of interest" description="Disordered" evidence="12">
    <location>
        <begin position="1844"/>
        <end position="1886"/>
    </location>
</feature>
<dbReference type="GeneID" id="88175468"/>
<evidence type="ECO:0000256" key="11">
    <source>
        <dbReference type="ARBA" id="ARBA00081329"/>
    </source>
</evidence>
<feature type="domain" description="Helicase C-terminal" evidence="14">
    <location>
        <begin position="1674"/>
        <end position="1825"/>
    </location>
</feature>
<dbReference type="PANTHER" id="PTHR36498">
    <property type="entry name" value="TATA-BINDING PROTEIN-ASSOCIATED FACTOR 172"/>
    <property type="match status" value="1"/>
</dbReference>
<dbReference type="RefSeq" id="XP_062879415.1">
    <property type="nucleotide sequence ID" value="XM_063023345.1"/>
</dbReference>
<evidence type="ECO:0000256" key="2">
    <source>
        <dbReference type="ARBA" id="ARBA00007025"/>
    </source>
</evidence>
<dbReference type="Gene3D" id="3.40.50.10810">
    <property type="entry name" value="Tandem AAA-ATPase domain"/>
    <property type="match status" value="1"/>
</dbReference>
<evidence type="ECO:0000313" key="15">
    <source>
        <dbReference type="EMBL" id="WPK27037.1"/>
    </source>
</evidence>
<evidence type="ECO:0000256" key="9">
    <source>
        <dbReference type="ARBA" id="ARBA00023242"/>
    </source>
</evidence>
<keyword evidence="4" id="KW-0547">Nucleotide-binding</keyword>
<evidence type="ECO:0000256" key="5">
    <source>
        <dbReference type="ARBA" id="ARBA00022801"/>
    </source>
</evidence>
<name>A0AAX4HFN5_9ASCO</name>
<accession>A0AAX4HFN5</accession>
<dbReference type="FunFam" id="3.40.50.300:FF:000428">
    <property type="entry name" value="TATA-binding protein-associated factor 172"/>
    <property type="match status" value="1"/>
</dbReference>
<sequence length="1900" mass="211533">MSRLDRLVVLLETGSTPFIRNTAADQLSDIAKGHPEDVISLLGRVYPFLKAERWETRIAAARAFGGIVANAPRWDPNSDETIKKEQQLQSIQDLVTVKTEEMPNVKLEQDEELRKLDNGFLTLVTFDSWNLGELLASGRKLLASGGSDINGTLPDDQVPSEFMQKLKKHRPVVKTEPVQSTSPAMKKEEESSTPEVALVAQSPTPEAPAKSSASSARLKAMQRRRAKVNAKSSASKVTPVDLSQSSLTRELAENGEGEVKEEMSLFDLSGPHDGTKLMMKENDTELSPLLSQHTKVAGLVWQFQGVFELLTNDLFDDNWEVRHGSALGLRELIKTHGTDAGRIMNKSREENDANNAACLEDLAVRLCTLFALDRFADYVNDTVVAPVRESGAQTLAALLTHLDISTTIKTFYCLRTLVLQEGMHFKQPQKFWEAKHGGMLGVRYFVSIRTEVLLSHPELLDSVVSMVLHCLKESEDDVQSVAALTLAPIASEFVKTRTEVIASLLEVVWNCLSSFEDDLSASIGSVMELLSKLCTHKEVIEIMQSHEFQVSADSFDNLVPKLFPFLRHSITNVRKSTLKTLLEFISIDDPSSKLWIGSKTLRLIFQNLLVEQNPEVLSLSQEVFDKLLNEIQINSELSTLDSYFAIQVQSLTTLIMTPIGIARHNYQMNSSLLMRPTDTNFDRIDGRGIVHEVNDTYSDAPISDSAPKRGRKRKSELKIDSSDQDHLKINIDAPVLNGDVMIVGYDTFVGMRVAAARAMGRALAQLESESDLLKAFENLKNYLTSPHATPRLFVAIIVEEYALALKEKSVSAPPAIVDMVVPIMSELISDTEGIIYFRELVSTLKSARTACLQLFDVFITKGKLPQTKVPHCPVIVQGEAGSGPGAFSIESATKLLDETYPKLVKSLSATYRLSAHLALEDAKHRIEQTLLVAKAANSQRSTSILASYAAAILALSGIPRKLNPIIRSLMESIKLEETLLLQKRTAQSFSSLIEGLNAVGKSGPSDKILKNLCAFLCVDTSEVPEFIHNSKIEDNILSLRKEEAKTDPADIAAHEEALKGARIKRNGALLALDAILQKYGENLFDLLPKLTEILFDPLKLLLDLELKPLEDDLVGQSIIDALGVLKALFPKLSVKLHSRISEYLPNLVAGLKNPLSVLRYSTSKCFATACSVLPSKVFPVIIKEVIPMLNNAAEFRERQGAIEAVYHVASTMGADILPYIVFLIVPVLGRMNDADPDVRIIASTTFASIIKLVPLEAGIPDPPDMPEELLAGRDRERDFIQQMMDPSKITSFEVPVAIKAKLRNYQQEGVNWLAFLNKYRLHGILCDDMGLGKTLQTICIIASDHHIKEEKFAETGLAEFKKIPSLIICPPSLTGHWEQELGQYAPFLNVVVYACGPTARVHLRPQMENADVIVTSYDVCRNDVDVLAAYQYNYCVLDEGHIIKNSASKLSKAVKRMRAEHRLILSGTPIQNNVLELWSLFDFLMPGFLGTEKVFMEKFAKPIAASRNSKTSSKEQEAGALALESLHKQVLPFMLRRLKEDVLSDLPPKIIQDYYCELSELQKKLYKDFAKKQKSLVESEINEQDEEEYKKQDSHIFQVLQYMRKLCNHPALVVTPSHPQAAEVAEYLATKKSDLKSIEHAPKLKSLKTLLLECGIGVNDSDYSSAKFKAKQKQLLTSDGVISEHRALIFCQLKDMLDIVEEELFKKQMPSVTYMRLDGRTEPRSRQAIVRKFNEDPSIDVLLLTTKVGGLGLNLTGADTVIFVEHDWNPMNDLQAMDRAHRLGQKKVVNVYRLITKNTLEEKIMGLQKFKMNIASTIVNQQNSGLSSMGTNQLLDLFDVEEGTNSSTAENGTEEQAGSEKIQELTGGLPPDANEDPNNMWDDSRYEEEYNLDNFIKTLK</sequence>
<comment type="similarity">
    <text evidence="2">Belongs to the SNF2/RAD54 helicase family.</text>
</comment>
<feature type="region of interest" description="Disordered" evidence="12">
    <location>
        <begin position="227"/>
        <end position="248"/>
    </location>
</feature>
<keyword evidence="16" id="KW-1185">Reference proteome</keyword>
<dbReference type="Pfam" id="PF00271">
    <property type="entry name" value="Helicase_C"/>
    <property type="match status" value="1"/>
</dbReference>
<dbReference type="InterPro" id="IPR001650">
    <property type="entry name" value="Helicase_C-like"/>
</dbReference>
<dbReference type="InterPro" id="IPR038718">
    <property type="entry name" value="SNF2-like_sf"/>
</dbReference>
<dbReference type="Pfam" id="PF00176">
    <property type="entry name" value="SNF2-rel_dom"/>
    <property type="match status" value="1"/>
</dbReference>
<feature type="domain" description="Helicase ATP-binding" evidence="13">
    <location>
        <begin position="1314"/>
        <end position="1487"/>
    </location>
</feature>
<dbReference type="SUPFAM" id="SSF48371">
    <property type="entry name" value="ARM repeat"/>
    <property type="match status" value="1"/>
</dbReference>
<dbReference type="InterPro" id="IPR049730">
    <property type="entry name" value="SNF2/RAD54-like_C"/>
</dbReference>
<evidence type="ECO:0000259" key="14">
    <source>
        <dbReference type="PROSITE" id="PS51194"/>
    </source>
</evidence>
<dbReference type="GO" id="GO:0004386">
    <property type="term" value="F:helicase activity"/>
    <property type="evidence" value="ECO:0007669"/>
    <property type="project" value="UniProtKB-KW"/>
</dbReference>
<dbReference type="GO" id="GO:0005524">
    <property type="term" value="F:ATP binding"/>
    <property type="evidence" value="ECO:0007669"/>
    <property type="project" value="UniProtKB-KW"/>
</dbReference>
<keyword evidence="3" id="KW-0677">Repeat</keyword>
<dbReference type="PROSITE" id="PS51192">
    <property type="entry name" value="HELICASE_ATP_BIND_1"/>
    <property type="match status" value="1"/>
</dbReference>
<dbReference type="PROSITE" id="PS51194">
    <property type="entry name" value="HELICASE_CTER"/>
    <property type="match status" value="1"/>
</dbReference>
<organism evidence="15 16">
    <name type="scientific">Australozyma saopauloensis</name>
    <dbReference type="NCBI Taxonomy" id="291208"/>
    <lineage>
        <taxon>Eukaryota</taxon>
        <taxon>Fungi</taxon>
        <taxon>Dikarya</taxon>
        <taxon>Ascomycota</taxon>
        <taxon>Saccharomycotina</taxon>
        <taxon>Pichiomycetes</taxon>
        <taxon>Metschnikowiaceae</taxon>
        <taxon>Australozyma</taxon>
    </lineage>
</organism>
<dbReference type="InterPro" id="IPR044972">
    <property type="entry name" value="Mot1"/>
</dbReference>
<evidence type="ECO:0000256" key="6">
    <source>
        <dbReference type="ARBA" id="ARBA00022806"/>
    </source>
</evidence>
<dbReference type="InterPro" id="IPR044078">
    <property type="entry name" value="Mot1_ATP-bd"/>
</dbReference>
<dbReference type="InterPro" id="IPR027417">
    <property type="entry name" value="P-loop_NTPase"/>
</dbReference>
<dbReference type="GO" id="GO:0003677">
    <property type="term" value="F:DNA binding"/>
    <property type="evidence" value="ECO:0007669"/>
    <property type="project" value="UniProtKB-KW"/>
</dbReference>
<feature type="compositionally biased region" description="Polar residues" evidence="12">
    <location>
        <begin position="1844"/>
        <end position="1856"/>
    </location>
</feature>
<feature type="compositionally biased region" description="Polar residues" evidence="12">
    <location>
        <begin position="230"/>
        <end position="248"/>
    </location>
</feature>
<feature type="region of interest" description="Disordered" evidence="12">
    <location>
        <begin position="166"/>
        <end position="193"/>
    </location>
</feature>
<evidence type="ECO:0000313" key="16">
    <source>
        <dbReference type="Proteomes" id="UP001338582"/>
    </source>
</evidence>
<evidence type="ECO:0000256" key="7">
    <source>
        <dbReference type="ARBA" id="ARBA00022840"/>
    </source>
</evidence>
<dbReference type="KEGG" id="asau:88175468"/>
<feature type="region of interest" description="Disordered" evidence="12">
    <location>
        <begin position="699"/>
        <end position="719"/>
    </location>
</feature>
<dbReference type="GO" id="GO:0016887">
    <property type="term" value="F:ATP hydrolysis activity"/>
    <property type="evidence" value="ECO:0007669"/>
    <property type="project" value="InterPro"/>
</dbReference>
<evidence type="ECO:0000256" key="3">
    <source>
        <dbReference type="ARBA" id="ARBA00022737"/>
    </source>
</evidence>
<dbReference type="InterPro" id="IPR016024">
    <property type="entry name" value="ARM-type_fold"/>
</dbReference>
<dbReference type="Pfam" id="PF12054">
    <property type="entry name" value="DUF3535"/>
    <property type="match status" value="1"/>
</dbReference>
<dbReference type="SMART" id="SM00490">
    <property type="entry name" value="HELICc"/>
    <property type="match status" value="1"/>
</dbReference>
<keyword evidence="8" id="KW-0238">DNA-binding</keyword>
<dbReference type="EMBL" id="CP138898">
    <property type="protein sequence ID" value="WPK27037.1"/>
    <property type="molecule type" value="Genomic_DNA"/>
</dbReference>
<dbReference type="SUPFAM" id="SSF52540">
    <property type="entry name" value="P-loop containing nucleoside triphosphate hydrolases"/>
    <property type="match status" value="2"/>
</dbReference>
<dbReference type="Gene3D" id="1.25.10.10">
    <property type="entry name" value="Leucine-rich Repeat Variant"/>
    <property type="match status" value="2"/>
</dbReference>
<protein>
    <recommendedName>
        <fullName evidence="10">TATA-binding protein-associated factor mot1</fullName>
    </recommendedName>
    <alternativeName>
        <fullName evidence="11">Modifier of transcription 1</fullName>
    </alternativeName>
</protein>
<dbReference type="PANTHER" id="PTHR36498:SF1">
    <property type="entry name" value="TATA-BINDING PROTEIN-ASSOCIATED FACTOR 172"/>
    <property type="match status" value="1"/>
</dbReference>
<dbReference type="InterPro" id="IPR000330">
    <property type="entry name" value="SNF2_N"/>
</dbReference>
<evidence type="ECO:0000256" key="1">
    <source>
        <dbReference type="ARBA" id="ARBA00004123"/>
    </source>
</evidence>
<keyword evidence="5" id="KW-0378">Hydrolase</keyword>